<keyword evidence="1" id="KW-0812">Transmembrane</keyword>
<accession>A0A381RET3</accession>
<keyword evidence="1" id="KW-1133">Transmembrane helix</keyword>
<proteinExistence type="predicted"/>
<sequence>MRIVIIVIVGILSYLVVVLPGYFFIVPRDAEMFSGNWTLTELPVEDAVNTSTKLSVANPGDAPSPK</sequence>
<reference evidence="2" key="1">
    <citation type="submission" date="2018-05" db="EMBL/GenBank/DDBJ databases">
        <authorList>
            <person name="Lanie J.A."/>
            <person name="Ng W.-L."/>
            <person name="Kazmierczak K.M."/>
            <person name="Andrzejewski T.M."/>
            <person name="Davidsen T.M."/>
            <person name="Wayne K.J."/>
            <person name="Tettelin H."/>
            <person name="Glass J.I."/>
            <person name="Rusch D."/>
            <person name="Podicherti R."/>
            <person name="Tsui H.-C.T."/>
            <person name="Winkler M.E."/>
        </authorList>
    </citation>
    <scope>NUCLEOTIDE SEQUENCE</scope>
</reference>
<gene>
    <name evidence="2" type="ORF">METZ01_LOCUS40617</name>
</gene>
<evidence type="ECO:0000256" key="1">
    <source>
        <dbReference type="SAM" id="Phobius"/>
    </source>
</evidence>
<name>A0A381RET3_9ZZZZ</name>
<dbReference type="EMBL" id="UINC01001738">
    <property type="protein sequence ID" value="SUZ87763.1"/>
    <property type="molecule type" value="Genomic_DNA"/>
</dbReference>
<feature type="transmembrane region" description="Helical" evidence="1">
    <location>
        <begin position="6"/>
        <end position="25"/>
    </location>
</feature>
<dbReference type="AlphaFoldDB" id="A0A381RET3"/>
<keyword evidence="1" id="KW-0472">Membrane</keyword>
<protein>
    <submittedName>
        <fullName evidence="2">Uncharacterized protein</fullName>
    </submittedName>
</protein>
<organism evidence="2">
    <name type="scientific">marine metagenome</name>
    <dbReference type="NCBI Taxonomy" id="408172"/>
    <lineage>
        <taxon>unclassified sequences</taxon>
        <taxon>metagenomes</taxon>
        <taxon>ecological metagenomes</taxon>
    </lineage>
</organism>
<evidence type="ECO:0000313" key="2">
    <source>
        <dbReference type="EMBL" id="SUZ87763.1"/>
    </source>
</evidence>